<dbReference type="SUPFAM" id="SSF63380">
    <property type="entry name" value="Riboflavin synthase domain-like"/>
    <property type="match status" value="1"/>
</dbReference>
<evidence type="ECO:0000256" key="1">
    <source>
        <dbReference type="ARBA" id="ARBA00001974"/>
    </source>
</evidence>
<reference evidence="11 12" key="1">
    <citation type="submission" date="2017-06" db="EMBL/GenBank/DDBJ databases">
        <title>Ant-infecting Ophiocordyceps genomes reveal a high diversity of potential behavioral manipulation genes and a possible major role for enterotoxins.</title>
        <authorList>
            <person name="De Bekker C."/>
            <person name="Evans H.C."/>
            <person name="Brachmann A."/>
            <person name="Hughes D.P."/>
        </authorList>
    </citation>
    <scope>NUCLEOTIDE SEQUENCE [LARGE SCALE GENOMIC DNA]</scope>
    <source>
        <strain evidence="11 12">Map64</strain>
    </source>
</reference>
<dbReference type="InterPro" id="IPR039261">
    <property type="entry name" value="FNR_nucleotide-bd"/>
</dbReference>
<feature type="binding site" evidence="8">
    <location>
        <position position="187"/>
    </location>
    <ligand>
        <name>FAD</name>
        <dbReference type="ChEBI" id="CHEBI:57692"/>
    </ligand>
</feature>
<dbReference type="Pfam" id="PF00970">
    <property type="entry name" value="FAD_binding_6"/>
    <property type="match status" value="1"/>
</dbReference>
<keyword evidence="6" id="KW-0560">Oxidoreductase</keyword>
<evidence type="ECO:0000256" key="4">
    <source>
        <dbReference type="ARBA" id="ARBA00022630"/>
    </source>
</evidence>
<dbReference type="InterPro" id="IPR001834">
    <property type="entry name" value="CBR-like"/>
</dbReference>
<dbReference type="Gene3D" id="2.40.30.10">
    <property type="entry name" value="Translation factors"/>
    <property type="match status" value="1"/>
</dbReference>
<dbReference type="PANTHER" id="PTHR19370:SF189">
    <property type="entry name" value="CYTOCHROME C MITOCHONDRIAL IMPORT FACTOR CYC2"/>
    <property type="match status" value="1"/>
</dbReference>
<dbReference type="AlphaFoldDB" id="A0A2C5Y838"/>
<evidence type="ECO:0000259" key="10">
    <source>
        <dbReference type="PROSITE" id="PS51384"/>
    </source>
</evidence>
<feature type="binding site" evidence="8">
    <location>
        <position position="188"/>
    </location>
    <ligand>
        <name>FAD</name>
        <dbReference type="ChEBI" id="CHEBI:57692"/>
    </ligand>
</feature>
<evidence type="ECO:0000256" key="9">
    <source>
        <dbReference type="SAM" id="MobiDB-lite"/>
    </source>
</evidence>
<dbReference type="STRING" id="1399860.A0A2C5Y838"/>
<feature type="compositionally biased region" description="Polar residues" evidence="9">
    <location>
        <begin position="40"/>
        <end position="67"/>
    </location>
</feature>
<evidence type="ECO:0000256" key="3">
    <source>
        <dbReference type="ARBA" id="ARBA00006105"/>
    </source>
</evidence>
<feature type="binding site" evidence="8">
    <location>
        <position position="161"/>
    </location>
    <ligand>
        <name>FAD</name>
        <dbReference type="ChEBI" id="CHEBI:57692"/>
    </ligand>
</feature>
<dbReference type="InterPro" id="IPR017927">
    <property type="entry name" value="FAD-bd_FR_type"/>
</dbReference>
<feature type="binding site" evidence="8">
    <location>
        <position position="159"/>
    </location>
    <ligand>
        <name>FAD</name>
        <dbReference type="ChEBI" id="CHEBI:57692"/>
    </ligand>
</feature>
<dbReference type="Proteomes" id="UP000226192">
    <property type="component" value="Unassembled WGS sequence"/>
</dbReference>
<dbReference type="PRINTS" id="PR00406">
    <property type="entry name" value="CYTB5RDTASE"/>
</dbReference>
<comment type="caution">
    <text evidence="11">The sequence shown here is derived from an EMBL/GenBank/DDBJ whole genome shotgun (WGS) entry which is preliminary data.</text>
</comment>
<dbReference type="PROSITE" id="PS51384">
    <property type="entry name" value="FAD_FR"/>
    <property type="match status" value="1"/>
</dbReference>
<comment type="cofactor">
    <cofactor evidence="1 8">
        <name>FAD</name>
        <dbReference type="ChEBI" id="CHEBI:57692"/>
    </cofactor>
</comment>
<dbReference type="Gene3D" id="3.40.50.80">
    <property type="entry name" value="Nucleotide-binding domain of ferredoxin-NADP reductase (FNR) module"/>
    <property type="match status" value="1"/>
</dbReference>
<keyword evidence="5 8" id="KW-0274">FAD</keyword>
<dbReference type="OrthoDB" id="10253744at2759"/>
<dbReference type="InterPro" id="IPR008333">
    <property type="entry name" value="Cbr1-like_FAD-bd_dom"/>
</dbReference>
<accession>A0A2C5Y838</accession>
<comment type="similarity">
    <text evidence="3">Belongs to the flavoprotein pyridine nucleotide cytochrome reductase family.</text>
</comment>
<dbReference type="GO" id="GO:0005739">
    <property type="term" value="C:mitochondrion"/>
    <property type="evidence" value="ECO:0007669"/>
    <property type="project" value="TreeGrafter"/>
</dbReference>
<dbReference type="PANTHER" id="PTHR19370">
    <property type="entry name" value="NADH-CYTOCHROME B5 REDUCTASE"/>
    <property type="match status" value="1"/>
</dbReference>
<gene>
    <name evidence="11" type="ORF">CDD81_6023</name>
</gene>
<evidence type="ECO:0000313" key="12">
    <source>
        <dbReference type="Proteomes" id="UP000226192"/>
    </source>
</evidence>
<evidence type="ECO:0000313" key="11">
    <source>
        <dbReference type="EMBL" id="PHH63422.1"/>
    </source>
</evidence>
<keyword evidence="4 8" id="KW-0285">Flavoprotein</keyword>
<dbReference type="GO" id="GO:0016020">
    <property type="term" value="C:membrane"/>
    <property type="evidence" value="ECO:0007669"/>
    <property type="project" value="UniProtKB-SubCell"/>
</dbReference>
<evidence type="ECO:0000256" key="5">
    <source>
        <dbReference type="ARBA" id="ARBA00022827"/>
    </source>
</evidence>
<dbReference type="SUPFAM" id="SSF52343">
    <property type="entry name" value="Ferredoxin reductase-like, C-terminal NADP-linked domain"/>
    <property type="match status" value="1"/>
</dbReference>
<evidence type="ECO:0000256" key="8">
    <source>
        <dbReference type="PIRSR" id="PIRSR601834-1"/>
    </source>
</evidence>
<evidence type="ECO:0000256" key="6">
    <source>
        <dbReference type="ARBA" id="ARBA00023002"/>
    </source>
</evidence>
<feature type="region of interest" description="Disordered" evidence="9">
    <location>
        <begin position="31"/>
        <end position="67"/>
    </location>
</feature>
<evidence type="ECO:0000256" key="7">
    <source>
        <dbReference type="ARBA" id="ARBA00023136"/>
    </source>
</evidence>
<proteinExistence type="inferred from homology"/>
<keyword evidence="7" id="KW-0472">Membrane</keyword>
<sequence>MTSSGQALRSLLQKRASILFLGHLAPQRLPRGGSQHARFLSQSRPSTLATQLRSQGNGTPPPASSQARSKAPLLLLVALVVTTGYYVSLPDRRPTTLNPQSFVPYTITEREVISPTSVLLTVAPRELDAEPLFLKPGSALWRYPLWSVEFKQPEVQIARHYTPLPPLHHDNPQQLRFYVRAVAGGEMSTYVTSRLLPGNSVFLRGPHPSFDLLARLPQSRPPRLVFLAGGTGLVPGMQAAHAVLDARPDASVSILWAVRHCSEVHKSADSWPQASLFSRTLSWLWYYSSNKTASPIELSQDIPHPSPITRELLRLKARYGSRLDIRLAVDDQGSSFGPSDLYNAIFADASNPSSTLHPAAKSCPLHSQHMHESVSDLVAPAATQSTIANAPASCPCSSDSGKNLFVVSGPEGFVARYTGPKIWRDGVLTQGPVGGVAAKLQRRYPSLASHWLVLKL</sequence>
<dbReference type="InterPro" id="IPR017938">
    <property type="entry name" value="Riboflavin_synthase-like_b-brl"/>
</dbReference>
<organism evidence="11 12">
    <name type="scientific">Ophiocordyceps australis</name>
    <dbReference type="NCBI Taxonomy" id="1399860"/>
    <lineage>
        <taxon>Eukaryota</taxon>
        <taxon>Fungi</taxon>
        <taxon>Dikarya</taxon>
        <taxon>Ascomycota</taxon>
        <taxon>Pezizomycotina</taxon>
        <taxon>Sordariomycetes</taxon>
        <taxon>Hypocreomycetidae</taxon>
        <taxon>Hypocreales</taxon>
        <taxon>Ophiocordycipitaceae</taxon>
        <taxon>Ophiocordyceps</taxon>
    </lineage>
</organism>
<evidence type="ECO:0000256" key="2">
    <source>
        <dbReference type="ARBA" id="ARBA00004370"/>
    </source>
</evidence>
<keyword evidence="12" id="KW-1185">Reference proteome</keyword>
<comment type="subcellular location">
    <subcellularLocation>
        <location evidence="2">Membrane</location>
    </subcellularLocation>
</comment>
<feature type="domain" description="FAD-binding FR-type" evidence="10">
    <location>
        <begin position="100"/>
        <end position="213"/>
    </location>
</feature>
<dbReference type="GO" id="GO:0016491">
    <property type="term" value="F:oxidoreductase activity"/>
    <property type="evidence" value="ECO:0007669"/>
    <property type="project" value="UniProtKB-KW"/>
</dbReference>
<name>A0A2C5Y838_9HYPO</name>
<dbReference type="EMBL" id="NJET01000050">
    <property type="protein sequence ID" value="PHH63422.1"/>
    <property type="molecule type" value="Genomic_DNA"/>
</dbReference>
<protein>
    <recommendedName>
        <fullName evidence="10">FAD-binding FR-type domain-containing protein</fullName>
    </recommendedName>
</protein>